<evidence type="ECO:0000313" key="1">
    <source>
        <dbReference type="EMBL" id="CAE0811129.1"/>
    </source>
</evidence>
<dbReference type="AlphaFoldDB" id="A0A7S4CZC9"/>
<accession>A0A7S4CZC9</accession>
<organism evidence="1">
    <name type="scientific">Eutreptiella gymnastica</name>
    <dbReference type="NCBI Taxonomy" id="73025"/>
    <lineage>
        <taxon>Eukaryota</taxon>
        <taxon>Discoba</taxon>
        <taxon>Euglenozoa</taxon>
        <taxon>Euglenida</taxon>
        <taxon>Spirocuta</taxon>
        <taxon>Euglenophyceae</taxon>
        <taxon>Eutreptiales</taxon>
        <taxon>Eutreptiaceae</taxon>
        <taxon>Eutreptiella</taxon>
    </lineage>
</organism>
<sequence length="132" mass="14720">MLLNVPPPPCPPLLHNNNSARFRQIQPSVQQQSAPNFQPNQFNFNPKQSPLDRFCVLCSPRLKVTDVLIAGMSGAVLVAYQDSNLCISKFRRMVNMSKDTALLQTPTFSFLSYNIARKAMAGSCHQITRALV</sequence>
<proteinExistence type="predicted"/>
<dbReference type="EMBL" id="HBJA01062996">
    <property type="protein sequence ID" value="CAE0811129.1"/>
    <property type="molecule type" value="Transcribed_RNA"/>
</dbReference>
<gene>
    <name evidence="1" type="ORF">EGYM00163_LOCUS22277</name>
</gene>
<reference evidence="1" key="1">
    <citation type="submission" date="2021-01" db="EMBL/GenBank/DDBJ databases">
        <authorList>
            <person name="Corre E."/>
            <person name="Pelletier E."/>
            <person name="Niang G."/>
            <person name="Scheremetjew M."/>
            <person name="Finn R."/>
            <person name="Kale V."/>
            <person name="Holt S."/>
            <person name="Cochrane G."/>
            <person name="Meng A."/>
            <person name="Brown T."/>
            <person name="Cohen L."/>
        </authorList>
    </citation>
    <scope>NUCLEOTIDE SEQUENCE</scope>
    <source>
        <strain evidence="1">CCMP1594</strain>
    </source>
</reference>
<name>A0A7S4CZC9_9EUGL</name>
<protein>
    <submittedName>
        <fullName evidence="1">Uncharacterized protein</fullName>
    </submittedName>
</protein>